<dbReference type="EMBL" id="BMJV01000005">
    <property type="protein sequence ID" value="GGG76329.1"/>
    <property type="molecule type" value="Genomic_DNA"/>
</dbReference>
<dbReference type="InterPro" id="IPR043137">
    <property type="entry name" value="GGT_ssub_C"/>
</dbReference>
<organism evidence="1 2">
    <name type="scientific">Salipiger pallidus</name>
    <dbReference type="NCBI Taxonomy" id="1775170"/>
    <lineage>
        <taxon>Bacteria</taxon>
        <taxon>Pseudomonadati</taxon>
        <taxon>Pseudomonadota</taxon>
        <taxon>Alphaproteobacteria</taxon>
        <taxon>Rhodobacterales</taxon>
        <taxon>Roseobacteraceae</taxon>
        <taxon>Salipiger</taxon>
    </lineage>
</organism>
<evidence type="ECO:0000313" key="1">
    <source>
        <dbReference type="EMBL" id="GGG76329.1"/>
    </source>
</evidence>
<evidence type="ECO:0000313" key="2">
    <source>
        <dbReference type="Proteomes" id="UP000617145"/>
    </source>
</evidence>
<reference evidence="1" key="1">
    <citation type="journal article" date="2014" name="Int. J. Syst. Evol. Microbiol.">
        <title>Complete genome sequence of Corynebacterium casei LMG S-19264T (=DSM 44701T), isolated from a smear-ripened cheese.</title>
        <authorList>
            <consortium name="US DOE Joint Genome Institute (JGI-PGF)"/>
            <person name="Walter F."/>
            <person name="Albersmeier A."/>
            <person name="Kalinowski J."/>
            <person name="Ruckert C."/>
        </authorList>
    </citation>
    <scope>NUCLEOTIDE SEQUENCE</scope>
    <source>
        <strain evidence="1">CGMCC 1.15762</strain>
    </source>
</reference>
<dbReference type="InterPro" id="IPR052896">
    <property type="entry name" value="GGT-like_enzyme"/>
</dbReference>
<accession>A0A8J2ZL69</accession>
<proteinExistence type="predicted"/>
<reference evidence="1" key="2">
    <citation type="submission" date="2020-09" db="EMBL/GenBank/DDBJ databases">
        <authorList>
            <person name="Sun Q."/>
            <person name="Zhou Y."/>
        </authorList>
    </citation>
    <scope>NUCLEOTIDE SEQUENCE</scope>
    <source>
        <strain evidence="1">CGMCC 1.15762</strain>
    </source>
</reference>
<gene>
    <name evidence="1" type="ORF">GCM10011415_26300</name>
</gene>
<dbReference type="PRINTS" id="PR01210">
    <property type="entry name" value="GGTRANSPTASE"/>
</dbReference>
<dbReference type="Proteomes" id="UP000617145">
    <property type="component" value="Unassembled WGS sequence"/>
</dbReference>
<dbReference type="PANTHER" id="PTHR43881:SF1">
    <property type="entry name" value="GAMMA-GLUTAMYLTRANSPEPTIDASE (AFU_ORTHOLOGUE AFUA_4G13580)"/>
    <property type="match status" value="1"/>
</dbReference>
<dbReference type="InterPro" id="IPR043138">
    <property type="entry name" value="GGT_lsub"/>
</dbReference>
<keyword evidence="2" id="KW-1185">Reference proteome</keyword>
<dbReference type="Gene3D" id="1.10.246.130">
    <property type="match status" value="1"/>
</dbReference>
<protein>
    <submittedName>
        <fullName evidence="1">Gamma-glutamyltransferase</fullName>
    </submittedName>
</protein>
<dbReference type="SUPFAM" id="SSF56235">
    <property type="entry name" value="N-terminal nucleophile aminohydrolases (Ntn hydrolases)"/>
    <property type="match status" value="1"/>
</dbReference>
<dbReference type="PANTHER" id="PTHR43881">
    <property type="entry name" value="GAMMA-GLUTAMYLTRANSPEPTIDASE (AFU_ORTHOLOGUE AFUA_4G13580)"/>
    <property type="match status" value="1"/>
</dbReference>
<dbReference type="AlphaFoldDB" id="A0A8J2ZL69"/>
<name>A0A8J2ZL69_9RHOB</name>
<dbReference type="Pfam" id="PF01019">
    <property type="entry name" value="G_glu_transpept"/>
    <property type="match status" value="1"/>
</dbReference>
<comment type="caution">
    <text evidence="1">The sequence shown here is derived from an EMBL/GenBank/DDBJ whole genome shotgun (WGS) entry which is preliminary data.</text>
</comment>
<dbReference type="InterPro" id="IPR029055">
    <property type="entry name" value="Ntn_hydrolases_N"/>
</dbReference>
<dbReference type="Gene3D" id="3.60.20.40">
    <property type="match status" value="1"/>
</dbReference>
<sequence length="529" mass="55111">MIDPTLPYASVRQPVMGDSAVATSQPLAAQAGMAMLHAGGTAVDAAIAAAMVLTVVEPTGCGLGSDGYALVWDGAELHGLNASGRSPEGWTPERFAGADIMPQRGWDSVTVPGAVSGWIALWRRFGTLPLEQLAAPAIRIAEEGFPVSPVIAKLWANGAKQLGSQPGFAGCFLHGGTAPLAGQRMRLPGHARTLRAIVATEGEAFYRGEVAEVIAAAAKANGAVLSVDDLAAHEAEWVAPISTEFAGYRIHEIPPNGQGLGALISLGVLDRLGWKDGAPDDPATMHLAIEAVKLGLVDAYEHIADLGHMRHTPADFLTPDYLAKRAALIDPSKAGDPGHGTPKLGGTVYLSTADRDGRMVSFIQSNFMGFGSGAVVPDWGISMQNRGAGFSLDPAHVNVVAPRKKPFQTIIPCFATDAKGQPAMSFGVMGGPMQAQGHLQMALRVLGFGQNPQAAADAPRWRVTAGRGVAIESTFDEGLAAQLTTMGHELKRESPDAVFGFGGAQLIQRTDAGYVAGSDPRKDGLALAF</sequence>